<keyword evidence="2" id="KW-1185">Reference proteome</keyword>
<dbReference type="OrthoDB" id="10476333at2759"/>
<dbReference type="EMBL" id="JAGTXO010000002">
    <property type="protein sequence ID" value="KAG8469696.1"/>
    <property type="molecule type" value="Genomic_DNA"/>
</dbReference>
<protein>
    <recommendedName>
        <fullName evidence="3">Tetratricopeptide repeat protein</fullName>
    </recommendedName>
</protein>
<dbReference type="SUPFAM" id="SSF48452">
    <property type="entry name" value="TPR-like"/>
    <property type="match status" value="1"/>
</dbReference>
<sequence>MYRSRPLLLAPEGPDLSEEWSRFARNATNQYQNLAADIAFAHLADAELDPKRKALWEQLRRATELDAVQAARATLAGRDAPADGSTDEQPVPEWRRLSRALSELQYWLIATGNQDAETALLDVIQRAHATERSLAIEADGLLRKAWSVHGSAPTNLRMEAARSLLRNGKAKEAALAFAALAGELSPPWAEAHRWQGKVHNLALGDAPGAIAAYERALSLSPRNYPLLFELGALLVRDATAEAQLGGPRAAGSAERASRGAQLLGRAVELNPLLAPKVARLLGEADDD</sequence>
<accession>A0A8J5XVD9</accession>
<name>A0A8J5XVD9_DIALT</name>
<evidence type="ECO:0000313" key="2">
    <source>
        <dbReference type="Proteomes" id="UP000751190"/>
    </source>
</evidence>
<dbReference type="Gene3D" id="1.25.40.10">
    <property type="entry name" value="Tetratricopeptide repeat domain"/>
    <property type="match status" value="1"/>
</dbReference>
<gene>
    <name evidence="1" type="ORF">KFE25_006151</name>
</gene>
<dbReference type="AlphaFoldDB" id="A0A8J5XVD9"/>
<proteinExistence type="predicted"/>
<organism evidence="1 2">
    <name type="scientific">Diacronema lutheri</name>
    <name type="common">Unicellular marine alga</name>
    <name type="synonym">Monochrysis lutheri</name>
    <dbReference type="NCBI Taxonomy" id="2081491"/>
    <lineage>
        <taxon>Eukaryota</taxon>
        <taxon>Haptista</taxon>
        <taxon>Haptophyta</taxon>
        <taxon>Pavlovophyceae</taxon>
        <taxon>Pavlovales</taxon>
        <taxon>Pavlovaceae</taxon>
        <taxon>Diacronema</taxon>
    </lineage>
</organism>
<reference evidence="1" key="1">
    <citation type="submission" date="2021-05" db="EMBL/GenBank/DDBJ databases">
        <title>The genome of the haptophyte Pavlova lutheri (Diacronema luteri, Pavlovales) - a model for lipid biosynthesis in eukaryotic algae.</title>
        <authorList>
            <person name="Hulatt C.J."/>
            <person name="Posewitz M.C."/>
        </authorList>
    </citation>
    <scope>NUCLEOTIDE SEQUENCE</scope>
    <source>
        <strain evidence="1">NIVA-4/92</strain>
    </source>
</reference>
<dbReference type="InterPro" id="IPR011990">
    <property type="entry name" value="TPR-like_helical_dom_sf"/>
</dbReference>
<dbReference type="Proteomes" id="UP000751190">
    <property type="component" value="Unassembled WGS sequence"/>
</dbReference>
<evidence type="ECO:0000313" key="1">
    <source>
        <dbReference type="EMBL" id="KAG8469696.1"/>
    </source>
</evidence>
<evidence type="ECO:0008006" key="3">
    <source>
        <dbReference type="Google" id="ProtNLM"/>
    </source>
</evidence>
<comment type="caution">
    <text evidence="1">The sequence shown here is derived from an EMBL/GenBank/DDBJ whole genome shotgun (WGS) entry which is preliminary data.</text>
</comment>